<dbReference type="SUPFAM" id="SSF51717">
    <property type="entry name" value="Dihydropteroate synthetase-like"/>
    <property type="match status" value="1"/>
</dbReference>
<reference evidence="17 18" key="1">
    <citation type="submission" date="2019-01" db="EMBL/GenBank/DDBJ databases">
        <title>Genomes sequencing and comparative genomics of infectious freshwater microsporidia, Cucumispora dikerogammari and Thelohania contejeani.</title>
        <authorList>
            <person name="Cormier A."/>
            <person name="Giraud I."/>
            <person name="Wattier R."/>
            <person name="Teixeira M."/>
            <person name="Grandjean F."/>
            <person name="Rigaud T."/>
            <person name="Cordaux R."/>
        </authorList>
    </citation>
    <scope>NUCLEOTIDE SEQUENCE [LARGE SCALE GENOMIC DNA]</scope>
    <source>
        <strain evidence="17">T1</strain>
        <tissue evidence="17">Spores</tissue>
    </source>
</reference>
<dbReference type="PROSITE" id="PS50972">
    <property type="entry name" value="PTERIN_BINDING"/>
    <property type="match status" value="1"/>
</dbReference>
<evidence type="ECO:0000256" key="14">
    <source>
        <dbReference type="ARBA" id="ARBA00022909"/>
    </source>
</evidence>
<evidence type="ECO:0000313" key="17">
    <source>
        <dbReference type="EMBL" id="KAF7683251.1"/>
    </source>
</evidence>
<feature type="domain" description="Pterin-binding" evidence="16">
    <location>
        <begin position="437"/>
        <end position="696"/>
    </location>
</feature>
<dbReference type="CDD" id="cd00483">
    <property type="entry name" value="HPPK"/>
    <property type="match status" value="1"/>
</dbReference>
<keyword evidence="11" id="KW-0418">Kinase</keyword>
<dbReference type="InterPro" id="IPR006157">
    <property type="entry name" value="FolB_dom"/>
</dbReference>
<dbReference type="SUPFAM" id="SSF55620">
    <property type="entry name" value="Tetrahydrobiopterin biosynthesis enzymes-like"/>
    <property type="match status" value="1"/>
</dbReference>
<dbReference type="Proteomes" id="UP001516464">
    <property type="component" value="Unassembled WGS sequence"/>
</dbReference>
<dbReference type="InterPro" id="IPR000489">
    <property type="entry name" value="Pterin-binding_dom"/>
</dbReference>
<dbReference type="PANTHER" id="PTHR20941:SF1">
    <property type="entry name" value="FOLIC ACID SYNTHESIS PROTEIN FOL1"/>
    <property type="match status" value="1"/>
</dbReference>
<evidence type="ECO:0000256" key="3">
    <source>
        <dbReference type="ARBA" id="ARBA00001946"/>
    </source>
</evidence>
<evidence type="ECO:0000256" key="6">
    <source>
        <dbReference type="ARBA" id="ARBA00009640"/>
    </source>
</evidence>
<organism evidence="17 18">
    <name type="scientific">Astathelohania contejeani</name>
    <dbReference type="NCBI Taxonomy" id="164912"/>
    <lineage>
        <taxon>Eukaryota</taxon>
        <taxon>Fungi</taxon>
        <taxon>Fungi incertae sedis</taxon>
        <taxon>Microsporidia</taxon>
        <taxon>Astathelohaniidae</taxon>
        <taxon>Astathelohania</taxon>
    </lineage>
</organism>
<keyword evidence="15" id="KW-0511">Multifunctional enzyme</keyword>
<dbReference type="CDD" id="cd00739">
    <property type="entry name" value="DHPS"/>
    <property type="match status" value="1"/>
</dbReference>
<evidence type="ECO:0000256" key="13">
    <source>
        <dbReference type="ARBA" id="ARBA00022842"/>
    </source>
</evidence>
<protein>
    <submittedName>
        <fullName evidence="17">Folic acid synthesis protein fol1</fullName>
    </submittedName>
</protein>
<accession>A0ABQ7HYJ9</accession>
<comment type="catalytic activity">
    <reaction evidence="2">
        <text>6-hydroxymethyl-7,8-dihydropterin + ATP = (7,8-dihydropterin-6-yl)methyl diphosphate + AMP + H(+)</text>
        <dbReference type="Rhea" id="RHEA:11412"/>
        <dbReference type="ChEBI" id="CHEBI:15378"/>
        <dbReference type="ChEBI" id="CHEBI:30616"/>
        <dbReference type="ChEBI" id="CHEBI:44841"/>
        <dbReference type="ChEBI" id="CHEBI:72950"/>
        <dbReference type="ChEBI" id="CHEBI:456215"/>
        <dbReference type="EC" id="2.7.6.3"/>
    </reaction>
</comment>
<sequence>MHKIKTIDIILNGPILYSDNDYKVLKELKLTSCISYDSHDLFLTDDINNSGVCYLKIYEMIKEYTINLKNPIYLTEYSRNIINILISSYGQIKNIKLEMCLYEIRPMISNFYYNIEYNGEIYNEKILISDFTIFTRIGCLETEKLQRRMLKLDLEFEYPPLPNRIYKYDFVLISFDIKSFCENGKFYNTLECLAYNIFNFINSKYCFNKIKVNVRKPNAVLGMGESGFEIYQATGNERSINSSYLENKNICYIMLGSNLGNRIENIHLSLKYLKEYKFIKIINSSFLYNTKYVGDYEDAPDVLNCMVKIRTELDPHELLKILKSIEKRMGRVKYKSNDNRIIDLDIIYYNNEIIKTEDLIIPHPRMHQREFVLRPLCDIDPYFIHPIYLISGVDLLRKVLIDANPLIQRYTDFNDLPFIDIKRIICIGNSVYDWNDTLIMGILNITPDSFSDGGVYFNNIQKAVDEAKEMINHGAKIIDIGGVSTRPGADDVDTEEELRRVVPVIDRIVKECPDIVLSIDTTNCVVLSECLKKGINIANYVAGLNYEAKYFEIIGEYNKPVILMHCKGIPKTMGAISKSYIHVIEEVADETSRLLEKVIDMGIYRWNIILDPGIGFAKDYLQNMALLNNFIKVEPFKYFPCLIGHSRKRFIEKLGIISKKGHKCEIGTISLTSILTFYNTFIIRVHNVEENALAVKMIKYLKNK</sequence>
<comment type="pathway">
    <text evidence="5">Cofactor biosynthesis; tetrahydrofolate biosynthesis; 2-amino-4-hydroxy-6-hydroxymethyl-7,8-dihydropteridine diphosphate from 7,8-dihydroneopterin triphosphate: step 4/4.</text>
</comment>
<keyword evidence="12" id="KW-0067">ATP-binding</keyword>
<keyword evidence="18" id="KW-1185">Reference proteome</keyword>
<dbReference type="InterPro" id="IPR006390">
    <property type="entry name" value="DHP_synth_dom"/>
</dbReference>
<dbReference type="Gene3D" id="3.30.1130.10">
    <property type="match status" value="1"/>
</dbReference>
<evidence type="ECO:0000256" key="12">
    <source>
        <dbReference type="ARBA" id="ARBA00022840"/>
    </source>
</evidence>
<keyword evidence="10" id="KW-0547">Nucleotide-binding</keyword>
<dbReference type="PROSITE" id="PS00793">
    <property type="entry name" value="DHPS_2"/>
    <property type="match status" value="1"/>
</dbReference>
<dbReference type="Pfam" id="PF01288">
    <property type="entry name" value="HPPK"/>
    <property type="match status" value="1"/>
</dbReference>
<evidence type="ECO:0000256" key="4">
    <source>
        <dbReference type="ARBA" id="ARBA00004763"/>
    </source>
</evidence>
<comment type="caution">
    <text evidence="17">The sequence shown here is derived from an EMBL/GenBank/DDBJ whole genome shotgun (WGS) entry which is preliminary data.</text>
</comment>
<keyword evidence="13" id="KW-0460">Magnesium</keyword>
<evidence type="ECO:0000259" key="16">
    <source>
        <dbReference type="PROSITE" id="PS50972"/>
    </source>
</evidence>
<dbReference type="SUPFAM" id="SSF55083">
    <property type="entry name" value="6-hydroxymethyl-7,8-dihydropterin pyrophosphokinase, HPPK"/>
    <property type="match status" value="1"/>
</dbReference>
<name>A0ABQ7HYJ9_9MICR</name>
<evidence type="ECO:0000256" key="11">
    <source>
        <dbReference type="ARBA" id="ARBA00022777"/>
    </source>
</evidence>
<keyword evidence="9" id="KW-0479">Metal-binding</keyword>
<dbReference type="SMART" id="SM00905">
    <property type="entry name" value="FolB"/>
    <property type="match status" value="1"/>
</dbReference>
<keyword evidence="14" id="KW-0289">Folate biosynthesis</keyword>
<dbReference type="EMBL" id="SBIQ01000109">
    <property type="protein sequence ID" value="KAF7683251.1"/>
    <property type="molecule type" value="Genomic_DNA"/>
</dbReference>
<dbReference type="PANTHER" id="PTHR20941">
    <property type="entry name" value="FOLATE SYNTHESIS PROTEINS"/>
    <property type="match status" value="1"/>
</dbReference>
<gene>
    <name evidence="17" type="primary">fol1</name>
    <name evidence="17" type="ORF">TCON_1533</name>
</gene>
<dbReference type="InterPro" id="IPR045031">
    <property type="entry name" value="DHP_synth-like"/>
</dbReference>
<evidence type="ECO:0000256" key="1">
    <source>
        <dbReference type="ARBA" id="ARBA00000012"/>
    </source>
</evidence>
<dbReference type="NCBIfam" id="TIGR01496">
    <property type="entry name" value="DHPS"/>
    <property type="match status" value="1"/>
</dbReference>
<dbReference type="Gene3D" id="3.30.70.560">
    <property type="entry name" value="7,8-Dihydro-6-hydroxymethylpterin-pyrophosphokinase HPPK"/>
    <property type="match status" value="1"/>
</dbReference>
<comment type="pathway">
    <text evidence="4">Cofactor biosynthesis; tetrahydrofolate biosynthesis; 7,8-dihydrofolate from 2-amino-4-hydroxy-6-hydroxymethyl-7,8-dihydropteridine diphosphate and 4-aminobenzoate: step 1/2.</text>
</comment>
<evidence type="ECO:0000256" key="2">
    <source>
        <dbReference type="ARBA" id="ARBA00000198"/>
    </source>
</evidence>
<evidence type="ECO:0000256" key="15">
    <source>
        <dbReference type="ARBA" id="ARBA00023268"/>
    </source>
</evidence>
<evidence type="ECO:0000256" key="5">
    <source>
        <dbReference type="ARBA" id="ARBA00005051"/>
    </source>
</evidence>
<dbReference type="NCBIfam" id="TIGR01498">
    <property type="entry name" value="folK"/>
    <property type="match status" value="1"/>
</dbReference>
<evidence type="ECO:0000256" key="8">
    <source>
        <dbReference type="ARBA" id="ARBA00022679"/>
    </source>
</evidence>
<dbReference type="InterPro" id="IPR000550">
    <property type="entry name" value="Hppk"/>
</dbReference>
<comment type="similarity">
    <text evidence="6">In the N-terminal section; belongs to the DHNA family.</text>
</comment>
<dbReference type="Pfam" id="PF02152">
    <property type="entry name" value="FolB"/>
    <property type="match status" value="1"/>
</dbReference>
<dbReference type="PROSITE" id="PS00792">
    <property type="entry name" value="DHPS_1"/>
    <property type="match status" value="1"/>
</dbReference>
<evidence type="ECO:0000313" key="18">
    <source>
        <dbReference type="Proteomes" id="UP001516464"/>
    </source>
</evidence>
<comment type="cofactor">
    <cofactor evidence="3">
        <name>Mg(2+)</name>
        <dbReference type="ChEBI" id="CHEBI:18420"/>
    </cofactor>
</comment>
<evidence type="ECO:0000256" key="9">
    <source>
        <dbReference type="ARBA" id="ARBA00022723"/>
    </source>
</evidence>
<evidence type="ECO:0000256" key="10">
    <source>
        <dbReference type="ARBA" id="ARBA00022741"/>
    </source>
</evidence>
<proteinExistence type="inferred from homology"/>
<evidence type="ECO:0000256" key="7">
    <source>
        <dbReference type="ARBA" id="ARBA00009951"/>
    </source>
</evidence>
<comment type="catalytic activity">
    <reaction evidence="1">
        <text>(7,8-dihydropterin-6-yl)methyl diphosphate + 4-aminobenzoate = 7,8-dihydropteroate + diphosphate</text>
        <dbReference type="Rhea" id="RHEA:19949"/>
        <dbReference type="ChEBI" id="CHEBI:17836"/>
        <dbReference type="ChEBI" id="CHEBI:17839"/>
        <dbReference type="ChEBI" id="CHEBI:33019"/>
        <dbReference type="ChEBI" id="CHEBI:72950"/>
        <dbReference type="EC" id="2.5.1.15"/>
    </reaction>
</comment>
<comment type="similarity">
    <text evidence="7">In the C-terminal section; belongs to the DHPS family.</text>
</comment>
<dbReference type="InterPro" id="IPR035907">
    <property type="entry name" value="Hppk_sf"/>
</dbReference>
<keyword evidence="8" id="KW-0808">Transferase</keyword>
<dbReference type="InterPro" id="IPR011005">
    <property type="entry name" value="Dihydropteroate_synth-like_sf"/>
</dbReference>
<dbReference type="Pfam" id="PF00809">
    <property type="entry name" value="Pterin_bind"/>
    <property type="match status" value="1"/>
</dbReference>
<dbReference type="InterPro" id="IPR043133">
    <property type="entry name" value="GTP-CH-I_C/QueF"/>
</dbReference>
<dbReference type="Gene3D" id="3.20.20.20">
    <property type="entry name" value="Dihydropteroate synthase-like"/>
    <property type="match status" value="1"/>
</dbReference>